<dbReference type="InterPro" id="IPR000601">
    <property type="entry name" value="PKD_dom"/>
</dbReference>
<feature type="compositionally biased region" description="Acidic residues" evidence="5">
    <location>
        <begin position="951"/>
        <end position="972"/>
    </location>
</feature>
<dbReference type="InterPro" id="IPR039448">
    <property type="entry name" value="Beta_helix"/>
</dbReference>
<accession>A0A0E3SAP1</accession>
<dbReference type="InterPro" id="IPR006626">
    <property type="entry name" value="PbH1"/>
</dbReference>
<feature type="region of interest" description="Disordered" evidence="5">
    <location>
        <begin position="750"/>
        <end position="779"/>
    </location>
</feature>
<proteinExistence type="predicted"/>
<evidence type="ECO:0000256" key="4">
    <source>
        <dbReference type="ARBA" id="ARBA00022786"/>
    </source>
</evidence>
<dbReference type="InterPro" id="IPR011050">
    <property type="entry name" value="Pectin_lyase_fold/virulence"/>
</dbReference>
<dbReference type="Pfam" id="PF18911">
    <property type="entry name" value="PKD_4"/>
    <property type="match status" value="2"/>
</dbReference>
<dbReference type="PANTHER" id="PTHR22990">
    <property type="entry name" value="F-BOX ONLY PROTEIN"/>
    <property type="match status" value="1"/>
</dbReference>
<dbReference type="SMART" id="SM00710">
    <property type="entry name" value="PbH1"/>
    <property type="match status" value="19"/>
</dbReference>
<evidence type="ECO:0000256" key="5">
    <source>
        <dbReference type="SAM" id="MobiDB-lite"/>
    </source>
</evidence>
<dbReference type="SMART" id="SM00722">
    <property type="entry name" value="CASH"/>
    <property type="match status" value="4"/>
</dbReference>
<feature type="domain" description="PKD" evidence="6">
    <location>
        <begin position="695"/>
        <end position="754"/>
    </location>
</feature>
<dbReference type="NCBIfam" id="TIGR04213">
    <property type="entry name" value="PGF_pre_PGF"/>
    <property type="match status" value="1"/>
</dbReference>
<dbReference type="Gene3D" id="2.160.20.10">
    <property type="entry name" value="Single-stranded right-handed beta-helix, Pectin lyase-like"/>
    <property type="match status" value="3"/>
</dbReference>
<dbReference type="InterPro" id="IPR035986">
    <property type="entry name" value="PKD_dom_sf"/>
</dbReference>
<dbReference type="PATRIC" id="fig|1434110.4.peg.1759"/>
<reference evidence="7 8" key="1">
    <citation type="submission" date="2014-07" db="EMBL/GenBank/DDBJ databases">
        <title>Methanogenic archaea and the global carbon cycle.</title>
        <authorList>
            <person name="Henriksen J.R."/>
            <person name="Luke J."/>
            <person name="Reinhart S."/>
            <person name="Benedict M.N."/>
            <person name="Youngblut N.D."/>
            <person name="Metcalf M.E."/>
            <person name="Whitaker R.J."/>
            <person name="Metcalf W.W."/>
        </authorList>
    </citation>
    <scope>NUCLEOTIDE SEQUENCE [LARGE SCALE GENOMIC DNA]</scope>
    <source>
        <strain evidence="7 8">HB-1</strain>
    </source>
</reference>
<dbReference type="InterPro" id="IPR022441">
    <property type="entry name" value="Para_beta_helix_rpt-2"/>
</dbReference>
<gene>
    <name evidence="7" type="ORF">MSHOH_1408</name>
</gene>
<dbReference type="InterPro" id="IPR026371">
    <property type="entry name" value="PGF_CTERM"/>
</dbReference>
<dbReference type="SMART" id="SM00089">
    <property type="entry name" value="PKD"/>
    <property type="match status" value="2"/>
</dbReference>
<dbReference type="InterPro" id="IPR006633">
    <property type="entry name" value="Carb-bd_sugar_hydrolysis-dom"/>
</dbReference>
<dbReference type="SUPFAM" id="SSF51126">
    <property type="entry name" value="Pectin lyase-like"/>
    <property type="match status" value="3"/>
</dbReference>
<comment type="pathway">
    <text evidence="1">Protein modification; protein ubiquitination.</text>
</comment>
<dbReference type="AlphaFoldDB" id="A0A0E3SAP1"/>
<evidence type="ECO:0000256" key="1">
    <source>
        <dbReference type="ARBA" id="ARBA00004906"/>
    </source>
</evidence>
<dbReference type="Proteomes" id="UP000033101">
    <property type="component" value="Chromosome"/>
</dbReference>
<dbReference type="KEGG" id="mhor:MSHOH_1408"/>
<dbReference type="InterPro" id="IPR013783">
    <property type="entry name" value="Ig-like_fold"/>
</dbReference>
<keyword evidence="8" id="KW-1185">Reference proteome</keyword>
<dbReference type="Pfam" id="PF05048">
    <property type="entry name" value="NosD"/>
    <property type="match status" value="2"/>
</dbReference>
<dbReference type="SUPFAM" id="SSF49299">
    <property type="entry name" value="PKD domain"/>
    <property type="match status" value="2"/>
</dbReference>
<dbReference type="Pfam" id="PF18204">
    <property type="entry name" value="PGF-CTERM"/>
    <property type="match status" value="1"/>
</dbReference>
<protein>
    <submittedName>
        <fullName evidence="7">Cell surface protein</fullName>
    </submittedName>
</protein>
<dbReference type="HOGENOM" id="CLU_009318_4_0_2"/>
<evidence type="ECO:0000256" key="2">
    <source>
        <dbReference type="ARBA" id="ARBA00022729"/>
    </source>
</evidence>
<dbReference type="InterPro" id="IPR007742">
    <property type="entry name" value="NosD_dom"/>
</dbReference>
<evidence type="ECO:0000256" key="3">
    <source>
        <dbReference type="ARBA" id="ARBA00022737"/>
    </source>
</evidence>
<evidence type="ECO:0000259" key="6">
    <source>
        <dbReference type="PROSITE" id="PS50093"/>
    </source>
</evidence>
<keyword evidence="3" id="KW-0677">Repeat</keyword>
<dbReference type="NCBIfam" id="TIGR03804">
    <property type="entry name" value="para_beta_helix"/>
    <property type="match status" value="13"/>
</dbReference>
<feature type="domain" description="PKD" evidence="6">
    <location>
        <begin position="609"/>
        <end position="667"/>
    </location>
</feature>
<dbReference type="EMBL" id="CP009516">
    <property type="protein sequence ID" value="AKB77891.1"/>
    <property type="molecule type" value="Genomic_DNA"/>
</dbReference>
<evidence type="ECO:0000313" key="7">
    <source>
        <dbReference type="EMBL" id="AKB77891.1"/>
    </source>
</evidence>
<name>A0A0E3SAP1_9EURY</name>
<organism evidence="7 8">
    <name type="scientific">Methanosarcina horonobensis HB-1 = JCM 15518</name>
    <dbReference type="NCBI Taxonomy" id="1434110"/>
    <lineage>
        <taxon>Archaea</taxon>
        <taxon>Methanobacteriati</taxon>
        <taxon>Methanobacteriota</taxon>
        <taxon>Stenosarchaea group</taxon>
        <taxon>Methanomicrobia</taxon>
        <taxon>Methanosarcinales</taxon>
        <taxon>Methanosarcinaceae</taxon>
        <taxon>Methanosarcina</taxon>
    </lineage>
</organism>
<dbReference type="STRING" id="1434110.MSHOH_1408"/>
<evidence type="ECO:0000313" key="8">
    <source>
        <dbReference type="Proteomes" id="UP000033101"/>
    </source>
</evidence>
<dbReference type="CDD" id="cd00146">
    <property type="entry name" value="PKD"/>
    <property type="match status" value="2"/>
</dbReference>
<dbReference type="FunFam" id="2.60.40.10:FF:000270">
    <property type="entry name" value="Cell surface protein"/>
    <property type="match status" value="2"/>
</dbReference>
<feature type="region of interest" description="Disordered" evidence="5">
    <location>
        <begin position="935"/>
        <end position="976"/>
    </location>
</feature>
<keyword evidence="2" id="KW-0732">Signal</keyword>
<dbReference type="Pfam" id="PF13229">
    <property type="entry name" value="Beta_helix"/>
    <property type="match status" value="1"/>
</dbReference>
<dbReference type="InterPro" id="IPR022409">
    <property type="entry name" value="PKD/Chitinase_dom"/>
</dbReference>
<dbReference type="PANTHER" id="PTHR22990:SF15">
    <property type="entry name" value="F-BOX ONLY PROTEIN 10"/>
    <property type="match status" value="1"/>
</dbReference>
<dbReference type="GeneID" id="24830608"/>
<sequence length="996" mass="106183">MYNASPGDTIIVGPGTYTENLNINKSLIIRSSGSSADTIIVANNTNAHVITIQDQNSVTMKGFNITGAGTNYSGIYVLRSPNCVIEDNILHNDGLGVYLKTSNNNIIRNNTASKNLLIGTGTGFNIEQSNYTTVSNNTVSNHGYGIYVRGSQGEILSGNTISQNAIDSIVVENSISNILENNTVKSNARYGVYLSGSGNNSLRYNLVSNGTNGIYLVGSPENTISGNTVDFGSSHDIMLDNSSDNSVTNNTISSSEYGIAVRYSNNNILTGNNAYNNTQGLYITLTSSNNTLSGNTANSNSGTGISLYRVSDNILESNEANSNANQGILLDNSSNNEVFNNSISQNSRGIYLSSSSSGNEVSGNIVNSNTGRGIELYFAGSNNLTSNVVSSNSNYGIYLTNSSNSFLISNTASSNSKGIYVVNSSECMISNNTVSNNRVDLNNSNGIMLSNSSNNTLYMNKAVNNPYGISLDSSQNNNISSNNVTLSTKHGLFLCARSTNNLIFNNYLNNTFNTNNNNTQGIWNITITPGRSIVNGPNTGGNYWANPLGTGFSQTATDADGDGIADSVYNGDNLVDYHPLVAVNLALPVANFSSNVTSGLAPLSVQFTDSSQNATGWKWDFDNNGVVDSIIQNPVNVYTVPGNYTVNLTVNNENGTNSKFGNITVSAGSVLPVANFTTNITSGNTPLTVLFTDTSQNATGWNWNFGDGATSTEQNPTHTYFATGTYTVNLTVSNGNSFASKIATITVLESNSDDDNDDSSGGSSHSSGGGGGGGSPEPARNVEVKELSQVVITNGKAAQFDFTKNATCVVYVGFDAKKTVGKTTTIVEQLKNKSTLVSNLSEGEVYRYFNVWVGNSGFASSENIENPNICFKVEKSWIKDKNIDKDSITLNRYSNKTWEQLPVSLSGEDDKYLYFKSSVPGYSFFAITGKSNASSEETVTEIQPEGKPDNSEENIEDTGSEVDHESDGDEESTGMPGFDMVYGIAGLLAVFLYKRK</sequence>
<dbReference type="RefSeq" id="WP_239451261.1">
    <property type="nucleotide sequence ID" value="NZ_CP009516.1"/>
</dbReference>
<dbReference type="Gene3D" id="2.60.40.10">
    <property type="entry name" value="Immunoglobulins"/>
    <property type="match status" value="2"/>
</dbReference>
<dbReference type="InterPro" id="IPR012334">
    <property type="entry name" value="Pectin_lyas_fold"/>
</dbReference>
<dbReference type="InterPro" id="IPR026453">
    <property type="entry name" value="PGF_pre_PGF"/>
</dbReference>
<dbReference type="InterPro" id="IPR051550">
    <property type="entry name" value="SCF-Subunits/Alg-Epimerases"/>
</dbReference>
<keyword evidence="4" id="KW-0833">Ubl conjugation pathway</keyword>
<dbReference type="PROSITE" id="PS50093">
    <property type="entry name" value="PKD"/>
    <property type="match status" value="2"/>
</dbReference>